<accession>A0A0D3EZ17</accession>
<keyword evidence="5" id="KW-1185">Reference proteome</keyword>
<evidence type="ECO:0000313" key="5">
    <source>
        <dbReference type="Proteomes" id="UP000026960"/>
    </source>
</evidence>
<evidence type="ECO:0000256" key="1">
    <source>
        <dbReference type="ARBA" id="ARBA00022729"/>
    </source>
</evidence>
<dbReference type="PANTHER" id="PTHR47976">
    <property type="entry name" value="G-TYPE LECTIN S-RECEPTOR-LIKE SERINE/THREONINE-PROTEIN KINASE SD2-5"/>
    <property type="match status" value="1"/>
</dbReference>
<dbReference type="GO" id="GO:0005524">
    <property type="term" value="F:ATP binding"/>
    <property type="evidence" value="ECO:0007669"/>
    <property type="project" value="InterPro"/>
</dbReference>
<organism evidence="4">
    <name type="scientific">Oryza barthii</name>
    <dbReference type="NCBI Taxonomy" id="65489"/>
    <lineage>
        <taxon>Eukaryota</taxon>
        <taxon>Viridiplantae</taxon>
        <taxon>Streptophyta</taxon>
        <taxon>Embryophyta</taxon>
        <taxon>Tracheophyta</taxon>
        <taxon>Spermatophyta</taxon>
        <taxon>Magnoliopsida</taxon>
        <taxon>Liliopsida</taxon>
        <taxon>Poales</taxon>
        <taxon>Poaceae</taxon>
        <taxon>BOP clade</taxon>
        <taxon>Oryzoideae</taxon>
        <taxon>Oryzeae</taxon>
        <taxon>Oryzinae</taxon>
        <taxon>Oryza</taxon>
    </lineage>
</organism>
<dbReference type="HOGENOM" id="CLU_000288_112_3_1"/>
<evidence type="ECO:0000259" key="3">
    <source>
        <dbReference type="PROSITE" id="PS50011"/>
    </source>
</evidence>
<proteinExistence type="predicted"/>
<dbReference type="AlphaFoldDB" id="A0A0D3EZ17"/>
<keyword evidence="2" id="KW-0430">Lectin</keyword>
<dbReference type="eggNOG" id="ENOG502QT6D">
    <property type="taxonomic scope" value="Eukaryota"/>
</dbReference>
<dbReference type="InterPro" id="IPR051343">
    <property type="entry name" value="G-type_lectin_kinases/EP1-like"/>
</dbReference>
<protein>
    <recommendedName>
        <fullName evidence="3">Protein kinase domain-containing protein</fullName>
    </recommendedName>
</protein>
<dbReference type="Proteomes" id="UP000026960">
    <property type="component" value="Chromosome 1"/>
</dbReference>
<dbReference type="STRING" id="65489.A0A0D3EZ17"/>
<dbReference type="PANTHER" id="PTHR47976:SF27">
    <property type="entry name" value="RECEPTOR-LIKE SERINE_THREONINE-PROTEIN KINASE"/>
    <property type="match status" value="1"/>
</dbReference>
<dbReference type="PaxDb" id="65489-OBART01G44900.1"/>
<keyword evidence="1" id="KW-0732">Signal</keyword>
<dbReference type="SUPFAM" id="SSF56112">
    <property type="entry name" value="Protein kinase-like (PK-like)"/>
    <property type="match status" value="1"/>
</dbReference>
<evidence type="ECO:0000256" key="2">
    <source>
        <dbReference type="ARBA" id="ARBA00022734"/>
    </source>
</evidence>
<evidence type="ECO:0000313" key="4">
    <source>
        <dbReference type="EnsemblPlants" id="OBART01G44900.1"/>
    </source>
</evidence>
<sequence length="117" mass="13113">MVHIVRAKIQPKTRTFTGVRGTRGYLAPEWYRGAGPVTVKADVYSYGVLLLETVACRRSMEMEEAAGEEERTLAEWAYEWLLVKGEAKSAMSSDETVEAAEVERVVKVAMWCVQAEP</sequence>
<dbReference type="Gene3D" id="1.10.510.10">
    <property type="entry name" value="Transferase(Phosphotransferase) domain 1"/>
    <property type="match status" value="1"/>
</dbReference>
<dbReference type="InterPro" id="IPR011009">
    <property type="entry name" value="Kinase-like_dom_sf"/>
</dbReference>
<reference evidence="4" key="1">
    <citation type="journal article" date="2009" name="Rice">
        <title>De Novo Next Generation Sequencing of Plant Genomes.</title>
        <authorList>
            <person name="Rounsley S."/>
            <person name="Marri P.R."/>
            <person name="Yu Y."/>
            <person name="He R."/>
            <person name="Sisneros N."/>
            <person name="Goicoechea J.L."/>
            <person name="Lee S.J."/>
            <person name="Angelova A."/>
            <person name="Kudrna D."/>
            <person name="Luo M."/>
            <person name="Affourtit J."/>
            <person name="Desany B."/>
            <person name="Knight J."/>
            <person name="Niazi F."/>
            <person name="Egholm M."/>
            <person name="Wing R.A."/>
        </authorList>
    </citation>
    <scope>NUCLEOTIDE SEQUENCE [LARGE SCALE GENOMIC DNA]</scope>
    <source>
        <strain evidence="4">cv. IRGC 105608</strain>
    </source>
</reference>
<dbReference type="EnsemblPlants" id="OBART01G44900.1">
    <property type="protein sequence ID" value="OBART01G44900.1"/>
    <property type="gene ID" value="OBART01G44900"/>
</dbReference>
<feature type="domain" description="Protein kinase" evidence="3">
    <location>
        <begin position="1"/>
        <end position="117"/>
    </location>
</feature>
<name>A0A0D3EZ17_9ORYZ</name>
<dbReference type="Gramene" id="OBART01G44900.1">
    <property type="protein sequence ID" value="OBART01G44900.1"/>
    <property type="gene ID" value="OBART01G44900"/>
</dbReference>
<reference evidence="4" key="2">
    <citation type="submission" date="2015-03" db="UniProtKB">
        <authorList>
            <consortium name="EnsemblPlants"/>
        </authorList>
    </citation>
    <scope>IDENTIFICATION</scope>
</reference>
<dbReference type="GO" id="GO:0004672">
    <property type="term" value="F:protein kinase activity"/>
    <property type="evidence" value="ECO:0007669"/>
    <property type="project" value="InterPro"/>
</dbReference>
<dbReference type="Pfam" id="PF00069">
    <property type="entry name" value="Pkinase"/>
    <property type="match status" value="1"/>
</dbReference>
<dbReference type="InterPro" id="IPR000719">
    <property type="entry name" value="Prot_kinase_dom"/>
</dbReference>
<dbReference type="PROSITE" id="PS50011">
    <property type="entry name" value="PROTEIN_KINASE_DOM"/>
    <property type="match status" value="1"/>
</dbReference>